<dbReference type="GO" id="GO:0009231">
    <property type="term" value="P:riboflavin biosynthetic process"/>
    <property type="evidence" value="ECO:0007669"/>
    <property type="project" value="InterPro"/>
</dbReference>
<dbReference type="GO" id="GO:0008703">
    <property type="term" value="F:5-amino-6-(5-phosphoribosylamino)uracil reductase activity"/>
    <property type="evidence" value="ECO:0007669"/>
    <property type="project" value="InterPro"/>
</dbReference>
<dbReference type="InterPro" id="IPR002734">
    <property type="entry name" value="RibDG_C"/>
</dbReference>
<keyword evidence="3" id="KW-1185">Reference proteome</keyword>
<evidence type="ECO:0000259" key="1">
    <source>
        <dbReference type="Pfam" id="PF01872"/>
    </source>
</evidence>
<feature type="domain" description="Bacterial bifunctional deaminase-reductase C-terminal" evidence="1">
    <location>
        <begin position="2"/>
        <end position="181"/>
    </location>
</feature>
<sequence length="188" mass="21440">MRKLILFMHTSIDGFTARPKGEMDWVTVNEEMFEYAYERTQKADTALYGRGTYGIMQAYWPTAADKPNASKHDVQHATWYNKVEKYVVSATMRGQTLPNATIISDDVADRVNQLKQQPGGEIIMFGSPNLAQYLMQHNLIDEYWLFVNPIILGKGISLFNHIQEQIKLKLVEQIALPGGVVCLHYAKE</sequence>
<dbReference type="SUPFAM" id="SSF53597">
    <property type="entry name" value="Dihydrofolate reductase-like"/>
    <property type="match status" value="1"/>
</dbReference>
<gene>
    <name evidence="2" type="ORF">GSY63_12920</name>
</gene>
<dbReference type="InterPro" id="IPR024072">
    <property type="entry name" value="DHFR-like_dom_sf"/>
</dbReference>
<protein>
    <submittedName>
        <fullName evidence="2">Dihydrofolate reductase</fullName>
    </submittedName>
</protein>
<dbReference type="RefSeq" id="WP_166586252.1">
    <property type="nucleotide sequence ID" value="NZ_WWEO01000043.1"/>
</dbReference>
<dbReference type="Pfam" id="PF01872">
    <property type="entry name" value="RibD_C"/>
    <property type="match status" value="1"/>
</dbReference>
<evidence type="ECO:0000313" key="2">
    <source>
        <dbReference type="EMBL" id="NCD70262.1"/>
    </source>
</evidence>
<dbReference type="Gene3D" id="3.40.430.10">
    <property type="entry name" value="Dihydrofolate Reductase, subunit A"/>
    <property type="match status" value="1"/>
</dbReference>
<evidence type="ECO:0000313" key="3">
    <source>
        <dbReference type="Proteomes" id="UP000638732"/>
    </source>
</evidence>
<dbReference type="InterPro" id="IPR050765">
    <property type="entry name" value="Riboflavin_Biosynth_HTPR"/>
</dbReference>
<accession>A0A965ZIC3</accession>
<organism evidence="2 3">
    <name type="scientific">Mucilaginibacter agri</name>
    <dbReference type="NCBI Taxonomy" id="2695265"/>
    <lineage>
        <taxon>Bacteria</taxon>
        <taxon>Pseudomonadati</taxon>
        <taxon>Bacteroidota</taxon>
        <taxon>Sphingobacteriia</taxon>
        <taxon>Sphingobacteriales</taxon>
        <taxon>Sphingobacteriaceae</taxon>
        <taxon>Mucilaginibacter</taxon>
    </lineage>
</organism>
<dbReference type="PANTHER" id="PTHR38011:SF11">
    <property type="entry name" value="2,5-DIAMINO-6-RIBOSYLAMINO-4(3H)-PYRIMIDINONE 5'-PHOSPHATE REDUCTASE"/>
    <property type="match status" value="1"/>
</dbReference>
<dbReference type="EMBL" id="WWEO01000043">
    <property type="protein sequence ID" value="NCD70262.1"/>
    <property type="molecule type" value="Genomic_DNA"/>
</dbReference>
<reference evidence="2" key="1">
    <citation type="submission" date="2020-01" db="EMBL/GenBank/DDBJ databases">
        <authorList>
            <person name="Seo Y.L."/>
        </authorList>
    </citation>
    <scope>NUCLEOTIDE SEQUENCE</scope>
    <source>
        <strain evidence="2">R11</strain>
    </source>
</reference>
<proteinExistence type="predicted"/>
<dbReference type="Proteomes" id="UP000638732">
    <property type="component" value="Unassembled WGS sequence"/>
</dbReference>
<name>A0A965ZIC3_9SPHI</name>
<dbReference type="PANTHER" id="PTHR38011">
    <property type="entry name" value="DIHYDROFOLATE REDUCTASE FAMILY PROTEIN (AFU_ORTHOLOGUE AFUA_8G06820)"/>
    <property type="match status" value="1"/>
</dbReference>
<reference evidence="2" key="2">
    <citation type="submission" date="2020-10" db="EMBL/GenBank/DDBJ databases">
        <title>Mucilaginibacter sp. nov., isolated from soil.</title>
        <authorList>
            <person name="Jeon C.O."/>
        </authorList>
    </citation>
    <scope>NUCLEOTIDE SEQUENCE</scope>
    <source>
        <strain evidence="2">R11</strain>
    </source>
</reference>
<dbReference type="AlphaFoldDB" id="A0A965ZIC3"/>
<comment type="caution">
    <text evidence="2">The sequence shown here is derived from an EMBL/GenBank/DDBJ whole genome shotgun (WGS) entry which is preliminary data.</text>
</comment>